<organism evidence="2 3">
    <name type="scientific">Commensalibacter oyaizuii</name>
    <dbReference type="NCBI Taxonomy" id="3043873"/>
    <lineage>
        <taxon>Bacteria</taxon>
        <taxon>Pseudomonadati</taxon>
        <taxon>Pseudomonadota</taxon>
        <taxon>Alphaproteobacteria</taxon>
        <taxon>Acetobacterales</taxon>
        <taxon>Acetobacteraceae</taxon>
    </lineage>
</organism>
<evidence type="ECO:0000313" key="3">
    <source>
        <dbReference type="Proteomes" id="UP001431634"/>
    </source>
</evidence>
<gene>
    <name evidence="2" type="ORF">QJV27_00965</name>
</gene>
<dbReference type="Pfam" id="PF10881">
    <property type="entry name" value="DUF2726"/>
    <property type="match status" value="1"/>
</dbReference>
<keyword evidence="3" id="KW-1185">Reference proteome</keyword>
<dbReference type="RefSeq" id="WP_281447123.1">
    <property type="nucleotide sequence ID" value="NZ_JASBAO010000001.1"/>
</dbReference>
<dbReference type="EMBL" id="JASBAO010000001">
    <property type="protein sequence ID" value="MDI2089959.1"/>
    <property type="molecule type" value="Genomic_DNA"/>
</dbReference>
<proteinExistence type="predicted"/>
<evidence type="ECO:0000259" key="1">
    <source>
        <dbReference type="Pfam" id="PF10881"/>
    </source>
</evidence>
<evidence type="ECO:0000313" key="2">
    <source>
        <dbReference type="EMBL" id="MDI2089959.1"/>
    </source>
</evidence>
<accession>A0ABT6PYM2</accession>
<comment type="caution">
    <text evidence="2">The sequence shown here is derived from an EMBL/GenBank/DDBJ whole genome shotgun (WGS) entry which is preliminary data.</text>
</comment>
<dbReference type="InterPro" id="IPR024402">
    <property type="entry name" value="DUF2726"/>
</dbReference>
<dbReference type="Proteomes" id="UP001431634">
    <property type="component" value="Unassembled WGS sequence"/>
</dbReference>
<name>A0ABT6PYM2_9PROT</name>
<protein>
    <submittedName>
        <fullName evidence="2">DUF2726 domain-containing protein</fullName>
    </submittedName>
</protein>
<reference evidence="2" key="1">
    <citation type="submission" date="2023-05" db="EMBL/GenBank/DDBJ databases">
        <title>Whole genome sequence of Commensalibacter sp.</title>
        <authorList>
            <person name="Charoenyingcharoen P."/>
            <person name="Yukphan P."/>
        </authorList>
    </citation>
    <scope>NUCLEOTIDE SEQUENCE</scope>
    <source>
        <strain evidence="2">TBRC 16381</strain>
    </source>
</reference>
<sequence length="220" mass="26024">METFVGCFVFGILLGIYCGHVFYRKKSKRDKQYIAQLSQKILYLERKETKRLKNLENYRKKLSLNDQQISEQNLSDYQNQMRILQNCALKVKKPINREAVQYFYYLNEWIKQYHPNWYVSFEVSMGAFITTQGSDNNDETARDLAFRSYNSKRVDFLLIDHRGFPRCAIEYNGSGHDLSGNADERMQVKILVFKKVGIPLIELSEGMEKKQVFMRLNKLL</sequence>
<feature type="domain" description="DUF2726" evidence="1">
    <location>
        <begin position="96"/>
        <end position="211"/>
    </location>
</feature>